<keyword evidence="10" id="KW-1185">Reference proteome</keyword>
<evidence type="ECO:0000259" key="8">
    <source>
        <dbReference type="SMART" id="SM00363"/>
    </source>
</evidence>
<dbReference type="NCBIfam" id="TIGR00093">
    <property type="entry name" value="pseudouridine synthase"/>
    <property type="match status" value="1"/>
</dbReference>
<evidence type="ECO:0000313" key="10">
    <source>
        <dbReference type="Proteomes" id="UP000554286"/>
    </source>
</evidence>
<comment type="caution">
    <text evidence="9">The sequence shown here is derived from an EMBL/GenBank/DDBJ whole genome shotgun (WGS) entry which is preliminary data.</text>
</comment>
<dbReference type="Proteomes" id="UP000554286">
    <property type="component" value="Unassembled WGS sequence"/>
</dbReference>
<dbReference type="PANTHER" id="PTHR47683:SF3">
    <property type="entry name" value="RIBOSOMAL LARGE SUBUNIT PSEUDOURIDINE SYNTHASE B"/>
    <property type="match status" value="1"/>
</dbReference>
<keyword evidence="4 6" id="KW-0413">Isomerase</keyword>
<protein>
    <recommendedName>
        <fullName evidence="6">Pseudouridine synthase</fullName>
        <ecNumber evidence="6">5.4.99.-</ecNumber>
    </recommendedName>
</protein>
<dbReference type="GO" id="GO:0120159">
    <property type="term" value="F:rRNA pseudouridine synthase activity"/>
    <property type="evidence" value="ECO:0007669"/>
    <property type="project" value="UniProtKB-ARBA"/>
</dbReference>
<evidence type="ECO:0000256" key="6">
    <source>
        <dbReference type="RuleBase" id="RU003887"/>
    </source>
</evidence>
<dbReference type="Gene3D" id="3.30.70.580">
    <property type="entry name" value="Pseudouridine synthase I, catalytic domain, N-terminal subdomain"/>
    <property type="match status" value="1"/>
</dbReference>
<dbReference type="InterPro" id="IPR050343">
    <property type="entry name" value="RsuA_PseudoU_synthase"/>
</dbReference>
<accession>A0A7W6RCN1</accession>
<dbReference type="EMBL" id="JACIGK010000010">
    <property type="protein sequence ID" value="MBB4266066.1"/>
    <property type="molecule type" value="Genomic_DNA"/>
</dbReference>
<dbReference type="InterPro" id="IPR002942">
    <property type="entry name" value="S4_RNA-bd"/>
</dbReference>
<dbReference type="InterPro" id="IPR020103">
    <property type="entry name" value="PsdUridine_synth_cat_dom_sf"/>
</dbReference>
<dbReference type="InterPro" id="IPR042092">
    <property type="entry name" value="PsdUridine_s_RsuA/RluB/E/F_cat"/>
</dbReference>
<dbReference type="PROSITE" id="PS01149">
    <property type="entry name" value="PSI_RSU"/>
    <property type="match status" value="1"/>
</dbReference>
<dbReference type="Gene3D" id="3.10.290.10">
    <property type="entry name" value="RNA-binding S4 domain"/>
    <property type="match status" value="1"/>
</dbReference>
<proteinExistence type="inferred from homology"/>
<dbReference type="AlphaFoldDB" id="A0A7W6RCN1"/>
<dbReference type="InterPro" id="IPR020094">
    <property type="entry name" value="TruA/RsuA/RluB/E/F_N"/>
</dbReference>
<comment type="similarity">
    <text evidence="2 6">Belongs to the pseudouridine synthase RsuA family.</text>
</comment>
<reference evidence="9 10" key="1">
    <citation type="submission" date="2020-08" db="EMBL/GenBank/DDBJ databases">
        <title>Genome sequencing of Purple Non-Sulfur Bacteria from various extreme environments.</title>
        <authorList>
            <person name="Mayer M."/>
        </authorList>
    </citation>
    <scope>NUCLEOTIDE SEQUENCE [LARGE SCALE GENOMIC DNA]</scope>
    <source>
        <strain evidence="9 10">JA131</strain>
    </source>
</reference>
<dbReference type="Gene3D" id="3.30.70.1560">
    <property type="entry name" value="Alpha-L RNA-binding motif"/>
    <property type="match status" value="1"/>
</dbReference>
<evidence type="ECO:0000256" key="1">
    <source>
        <dbReference type="ARBA" id="ARBA00000073"/>
    </source>
</evidence>
<gene>
    <name evidence="9" type="ORF">GGD89_001692</name>
</gene>
<name>A0A7W6RCN1_9PROT</name>
<organism evidence="9 10">
    <name type="scientific">Roseospira visakhapatnamensis</name>
    <dbReference type="NCBI Taxonomy" id="390880"/>
    <lineage>
        <taxon>Bacteria</taxon>
        <taxon>Pseudomonadati</taxon>
        <taxon>Pseudomonadota</taxon>
        <taxon>Alphaproteobacteria</taxon>
        <taxon>Rhodospirillales</taxon>
        <taxon>Rhodospirillaceae</taxon>
        <taxon>Roseospira</taxon>
    </lineage>
</organism>
<feature type="domain" description="RNA-binding S4" evidence="8">
    <location>
        <begin position="17"/>
        <end position="75"/>
    </location>
</feature>
<dbReference type="GO" id="GO:0000455">
    <property type="term" value="P:enzyme-directed rRNA pseudouridine synthesis"/>
    <property type="evidence" value="ECO:0007669"/>
    <property type="project" value="UniProtKB-ARBA"/>
</dbReference>
<dbReference type="FunFam" id="3.10.290.10:FF:000003">
    <property type="entry name" value="Pseudouridine synthase"/>
    <property type="match status" value="1"/>
</dbReference>
<dbReference type="InterPro" id="IPR000748">
    <property type="entry name" value="PsdUridine_synth_RsuA/RluB/E/F"/>
</dbReference>
<sequence length="267" mass="29225">MADAAPSPDPAARPEGERIAKVLARAGVCSRREAERLIAAGRVSVDGRVLDSPALNVTDRARITVDGKPIPAAEPPRLWRYHKPPGLVTTTRDPQGRATVFAQLPATLPRVMSVGRLDLNSEGLLLLTNDGGLARHLEHPDTGWVRRYRVRVHGRVEPERLATLDKGVTVDGIRYGPVKAALERQQGANAWLLVALREGKNREVRRIMEHLGWGVTRLIRVGYGPFILGAMARGAVEEIPHRQVKDHLGKALHGGGGPSRRRRPPRG</sequence>
<dbReference type="EC" id="5.4.99.-" evidence="6"/>
<dbReference type="InterPro" id="IPR018496">
    <property type="entry name" value="PsdUridine_synth_RsuA/RluB_CS"/>
</dbReference>
<evidence type="ECO:0000256" key="7">
    <source>
        <dbReference type="SAM" id="MobiDB-lite"/>
    </source>
</evidence>
<evidence type="ECO:0000256" key="5">
    <source>
        <dbReference type="PROSITE-ProRule" id="PRU00182"/>
    </source>
</evidence>
<dbReference type="SMART" id="SM00363">
    <property type="entry name" value="S4"/>
    <property type="match status" value="1"/>
</dbReference>
<dbReference type="InterPro" id="IPR006145">
    <property type="entry name" value="PsdUridine_synth_RsuA/RluA"/>
</dbReference>
<dbReference type="Pfam" id="PF00849">
    <property type="entry name" value="PseudoU_synth_2"/>
    <property type="match status" value="1"/>
</dbReference>
<dbReference type="SUPFAM" id="SSF55174">
    <property type="entry name" value="Alpha-L RNA-binding motif"/>
    <property type="match status" value="1"/>
</dbReference>
<dbReference type="InterPro" id="IPR036986">
    <property type="entry name" value="S4_RNA-bd_sf"/>
</dbReference>
<evidence type="ECO:0000313" key="9">
    <source>
        <dbReference type="EMBL" id="MBB4266066.1"/>
    </source>
</evidence>
<keyword evidence="3 5" id="KW-0694">RNA-binding</keyword>
<dbReference type="SUPFAM" id="SSF55120">
    <property type="entry name" value="Pseudouridine synthase"/>
    <property type="match status" value="1"/>
</dbReference>
<dbReference type="CDD" id="cd00165">
    <property type="entry name" value="S4"/>
    <property type="match status" value="1"/>
</dbReference>
<evidence type="ECO:0000256" key="3">
    <source>
        <dbReference type="ARBA" id="ARBA00022884"/>
    </source>
</evidence>
<dbReference type="Pfam" id="PF01479">
    <property type="entry name" value="S4"/>
    <property type="match status" value="1"/>
</dbReference>
<dbReference type="PROSITE" id="PS50889">
    <property type="entry name" value="S4"/>
    <property type="match status" value="1"/>
</dbReference>
<feature type="region of interest" description="Disordered" evidence="7">
    <location>
        <begin position="246"/>
        <end position="267"/>
    </location>
</feature>
<evidence type="ECO:0000256" key="4">
    <source>
        <dbReference type="ARBA" id="ARBA00023235"/>
    </source>
</evidence>
<dbReference type="PANTHER" id="PTHR47683">
    <property type="entry name" value="PSEUDOURIDINE SYNTHASE FAMILY PROTEIN-RELATED"/>
    <property type="match status" value="1"/>
</dbReference>
<evidence type="ECO:0000256" key="2">
    <source>
        <dbReference type="ARBA" id="ARBA00008348"/>
    </source>
</evidence>
<comment type="catalytic activity">
    <reaction evidence="1">
        <text>a uridine in RNA = a pseudouridine in RNA</text>
        <dbReference type="Rhea" id="RHEA:48348"/>
        <dbReference type="Rhea" id="RHEA-COMP:12068"/>
        <dbReference type="Rhea" id="RHEA-COMP:12069"/>
        <dbReference type="ChEBI" id="CHEBI:65314"/>
        <dbReference type="ChEBI" id="CHEBI:65315"/>
    </reaction>
</comment>
<dbReference type="RefSeq" id="WP_184044074.1">
    <property type="nucleotide sequence ID" value="NZ_JACIGK010000010.1"/>
</dbReference>
<dbReference type="GO" id="GO:0003723">
    <property type="term" value="F:RNA binding"/>
    <property type="evidence" value="ECO:0007669"/>
    <property type="project" value="UniProtKB-KW"/>
</dbReference>